<name>A0A7R9AV98_TIMSH</name>
<dbReference type="EMBL" id="OC002080">
    <property type="protein sequence ID" value="CAD7261246.1"/>
    <property type="molecule type" value="Genomic_DNA"/>
</dbReference>
<dbReference type="Gene3D" id="1.20.960.50">
    <property type="entry name" value="Cleavage stimulation factor subunit 1, dimerisation domain"/>
    <property type="match status" value="1"/>
</dbReference>
<dbReference type="AlphaFoldDB" id="A0A7R9AV98"/>
<feature type="domain" description="Cleavage stimulation factor subunit 1 dimerisation" evidence="2">
    <location>
        <begin position="27"/>
        <end position="82"/>
    </location>
</feature>
<reference evidence="3" key="1">
    <citation type="submission" date="2020-11" db="EMBL/GenBank/DDBJ databases">
        <authorList>
            <person name="Tran Van P."/>
        </authorList>
    </citation>
    <scope>NUCLEOTIDE SEQUENCE</scope>
</reference>
<evidence type="ECO:0000256" key="1">
    <source>
        <dbReference type="SAM" id="MobiDB-lite"/>
    </source>
</evidence>
<dbReference type="FunFam" id="1.20.960.50:FF:000001">
    <property type="entry name" value="Cleavage stimulation factor subunit 1"/>
    <property type="match status" value="1"/>
</dbReference>
<dbReference type="InterPro" id="IPR038184">
    <property type="entry name" value="CSTF1_dimer_sf"/>
</dbReference>
<evidence type="ECO:0000259" key="2">
    <source>
        <dbReference type="Pfam" id="PF16699"/>
    </source>
</evidence>
<protein>
    <recommendedName>
        <fullName evidence="2">Cleavage stimulation factor subunit 1 dimerisation domain-containing protein</fullName>
    </recommendedName>
</protein>
<dbReference type="InterPro" id="IPR032028">
    <property type="entry name" value="CSTF1_dimer"/>
</dbReference>
<gene>
    <name evidence="3" type="ORF">TSIB3V08_LOCUS5390</name>
</gene>
<organism evidence="3">
    <name type="scientific">Timema shepardi</name>
    <name type="common">Walking stick</name>
    <dbReference type="NCBI Taxonomy" id="629360"/>
    <lineage>
        <taxon>Eukaryota</taxon>
        <taxon>Metazoa</taxon>
        <taxon>Ecdysozoa</taxon>
        <taxon>Arthropoda</taxon>
        <taxon>Hexapoda</taxon>
        <taxon>Insecta</taxon>
        <taxon>Pterygota</taxon>
        <taxon>Neoptera</taxon>
        <taxon>Polyneoptera</taxon>
        <taxon>Phasmatodea</taxon>
        <taxon>Timematodea</taxon>
        <taxon>Timematoidea</taxon>
        <taxon>Timematidae</taxon>
        <taxon>Timema</taxon>
    </lineage>
</organism>
<proteinExistence type="predicted"/>
<feature type="region of interest" description="Disordered" evidence="1">
    <location>
        <begin position="184"/>
        <end position="211"/>
    </location>
</feature>
<evidence type="ECO:0000313" key="3">
    <source>
        <dbReference type="EMBL" id="CAD7261246.1"/>
    </source>
</evidence>
<dbReference type="Pfam" id="PF16699">
    <property type="entry name" value="CSTF1_dimer"/>
    <property type="match status" value="1"/>
</dbReference>
<accession>A0A7R9AV98</accession>
<sequence>MSENAEKVEKTEKTEKIDIVQSVDQKNIIKCRELLYRLMISQLFYDGHQSLAVGLSAVAQADPPCPPSDRLLHVVLVGLQNEPDRQHKSTVVTTAGQEATLGPGLVEAQHSAAVGGHTSPPRYSLTAVYRELTRRATDGVAGGRGNKPQHNELLYVHFKDSDVCLGALGRLPGAPCDPDTVRPLGGGDMSGVSPQRADSGVGEPRLYHQVV</sequence>